<sequence length="254" mass="29101">MMDYSASMVYLLIFLALAQSQIIYNTKTREERRCTAFFTLDSVRNVVKSLLKRGNHASGEIAEKVRFGLANLYHMKIDGLDQVTLREPLEFERLPVEQSGHAAPIRMRLTLNFNFLEVEADMKVRYTNSKPQKMKAFVKPTQLVIALDFRGPLAPDDLLTDDRLAYVSFVKITSWEGIRVSGDGFWLRLFRLIHGQNQLDSQIRSTIEKVVKKKLQKVFDEYRLSKITKILFSSLGTSNQTTESNNTKAILTTA</sequence>
<dbReference type="EMBL" id="JXXN02003425">
    <property type="protein sequence ID" value="THD21566.1"/>
    <property type="molecule type" value="Genomic_DNA"/>
</dbReference>
<protein>
    <submittedName>
        <fullName evidence="2">Uncharacterized protein</fullName>
    </submittedName>
</protein>
<evidence type="ECO:0000313" key="2">
    <source>
        <dbReference type="EMBL" id="THD21566.1"/>
    </source>
</evidence>
<comment type="caution">
    <text evidence="2">The sequence shown here is derived from an EMBL/GenBank/DDBJ whole genome shotgun (WGS) entry which is preliminary data.</text>
</comment>
<keyword evidence="3" id="KW-1185">Reference proteome</keyword>
<dbReference type="AlphaFoldDB" id="A0A4E0R4S6"/>
<evidence type="ECO:0000256" key="1">
    <source>
        <dbReference type="SAM" id="SignalP"/>
    </source>
</evidence>
<evidence type="ECO:0000313" key="3">
    <source>
        <dbReference type="Proteomes" id="UP000230066"/>
    </source>
</evidence>
<dbReference type="Proteomes" id="UP000230066">
    <property type="component" value="Unassembled WGS sequence"/>
</dbReference>
<organism evidence="2 3">
    <name type="scientific">Fasciola hepatica</name>
    <name type="common">Liver fluke</name>
    <dbReference type="NCBI Taxonomy" id="6192"/>
    <lineage>
        <taxon>Eukaryota</taxon>
        <taxon>Metazoa</taxon>
        <taxon>Spiralia</taxon>
        <taxon>Lophotrochozoa</taxon>
        <taxon>Platyhelminthes</taxon>
        <taxon>Trematoda</taxon>
        <taxon>Digenea</taxon>
        <taxon>Plagiorchiida</taxon>
        <taxon>Echinostomata</taxon>
        <taxon>Echinostomatoidea</taxon>
        <taxon>Fasciolidae</taxon>
        <taxon>Fasciola</taxon>
    </lineage>
</organism>
<name>A0A4E0R4S6_FASHE</name>
<keyword evidence="1" id="KW-0732">Signal</keyword>
<proteinExistence type="predicted"/>
<gene>
    <name evidence="2" type="ORF">D915_007638</name>
</gene>
<feature type="signal peptide" evidence="1">
    <location>
        <begin position="1"/>
        <end position="20"/>
    </location>
</feature>
<feature type="chain" id="PRO_5020035508" evidence="1">
    <location>
        <begin position="21"/>
        <end position="254"/>
    </location>
</feature>
<reference evidence="2" key="1">
    <citation type="submission" date="2019-03" db="EMBL/GenBank/DDBJ databases">
        <title>Improved annotation for the trematode Fasciola hepatica.</title>
        <authorList>
            <person name="Choi Y.-J."/>
            <person name="Martin J."/>
            <person name="Mitreva M."/>
        </authorList>
    </citation>
    <scope>NUCLEOTIDE SEQUENCE [LARGE SCALE GENOMIC DNA]</scope>
</reference>
<accession>A0A4E0R4S6</accession>